<reference evidence="1 2" key="1">
    <citation type="submission" date="2018-03" db="EMBL/GenBank/DDBJ databases">
        <title>Complete genome sequence of Thauera aromatica, a model organism for studying aromatic compound degradation under denitrifying conditions.</title>
        <authorList>
            <person name="Lo H.-Y."/>
            <person name="Goris T."/>
            <person name="Boll M."/>
            <person name="Mueller J.A."/>
        </authorList>
    </citation>
    <scope>NUCLEOTIDE SEQUENCE [LARGE SCALE GENOMIC DNA]</scope>
    <source>
        <strain evidence="1 2">K172</strain>
    </source>
</reference>
<dbReference type="InterPro" id="IPR008930">
    <property type="entry name" value="Terpenoid_cyclase/PrenylTrfase"/>
</dbReference>
<dbReference type="SUPFAM" id="SSF48239">
    <property type="entry name" value="Terpenoid cyclases/Protein prenyltransferases"/>
    <property type="match status" value="1"/>
</dbReference>
<sequence>MLATASGRLDVSDRGLDIRHRDARHYAAPESRLPVYEPGEADRAFMVAIEASIRAGSVDTAAIDRLFVATSFPQRFARLILILYAPGCKRILASRASREGAQLAFSTVLARLVAHSRAGALAVQPFRVQMDFVVEPPRPMDFFAVGTTQRGDRHFEIGIDGFMFRDAAGRLQIFTPGDGYVRSTMTMGQVRAWLENVHGEQALRTAKFERFCTDSYVSAPGGWCRLFRGHPLVGPLTEAKVARSVELAIDHIRRTQEEDGRFLYYYDAAADSRRDHEHPKRDPERNPFYNILRHGGGGLTCVYFEKYARRGSTLVNIRRAIDFLIARMQVRNYGGREGAFVYHEKKSKLGGSGIALYLLAEYQLLTGDERYRPWTDRLAWHLANQVTPSGEFIYYNIYLDQPVSEAENGPRFSFYYPGEAICGLAKYLHLADSATRADLVERLHRALAFLIDVRPTVHVAQYTAVPSDSWLMMGIMESWDFPEMRDSRYADFVFADAARMIDHLYKVDEAPWPDYAGAFHYEFGDYPYADGARCEGLLGAYELALKIGETEKAQQIWQALRLAAWAVMHLVNTEASIYFARNPGLALGGIRFKYTRQWFRIDTLQHVASFYAKLLPHWARAEASREEGS</sequence>
<dbReference type="Gene3D" id="1.50.10.20">
    <property type="match status" value="1"/>
</dbReference>
<organism evidence="1 2">
    <name type="scientific">Thauera aromatica K172</name>
    <dbReference type="NCBI Taxonomy" id="44139"/>
    <lineage>
        <taxon>Bacteria</taxon>
        <taxon>Pseudomonadati</taxon>
        <taxon>Pseudomonadota</taxon>
        <taxon>Betaproteobacteria</taxon>
        <taxon>Rhodocyclales</taxon>
        <taxon>Zoogloeaceae</taxon>
        <taxon>Thauera</taxon>
    </lineage>
</organism>
<dbReference type="KEGG" id="tak:Tharo_2460"/>
<dbReference type="AlphaFoldDB" id="A0A2R4BPU2"/>
<name>A0A2R4BPU2_THAAR</name>
<gene>
    <name evidence="1" type="ORF">Tharo_2460</name>
</gene>
<evidence type="ECO:0000313" key="1">
    <source>
        <dbReference type="EMBL" id="AVR89357.1"/>
    </source>
</evidence>
<dbReference type="EMBL" id="CP028339">
    <property type="protein sequence ID" value="AVR89357.1"/>
    <property type="molecule type" value="Genomic_DNA"/>
</dbReference>
<evidence type="ECO:0000313" key="2">
    <source>
        <dbReference type="Proteomes" id="UP000241885"/>
    </source>
</evidence>
<proteinExistence type="predicted"/>
<accession>A0A2R4BPU2</accession>
<dbReference type="Proteomes" id="UP000241885">
    <property type="component" value="Chromosome"/>
</dbReference>
<protein>
    <submittedName>
        <fullName evidence="1">Uncharacterized protein</fullName>
    </submittedName>
</protein>
<dbReference type="RefSeq" id="WP_159051698.1">
    <property type="nucleotide sequence ID" value="NZ_CP028339.1"/>
</dbReference>
<keyword evidence="2" id="KW-1185">Reference proteome</keyword>
<dbReference type="OrthoDB" id="5405713at2"/>